<keyword evidence="2" id="KW-1185">Reference proteome</keyword>
<reference evidence="2" key="1">
    <citation type="journal article" date="2022" name="Nat. Commun.">
        <title>Chromosome evolution and the genetic basis of agronomically important traits in greater yam.</title>
        <authorList>
            <person name="Bredeson J.V."/>
            <person name="Lyons J.B."/>
            <person name="Oniyinde I.O."/>
            <person name="Okereke N.R."/>
            <person name="Kolade O."/>
            <person name="Nnabue I."/>
            <person name="Nwadili C.O."/>
            <person name="Hribova E."/>
            <person name="Parker M."/>
            <person name="Nwogha J."/>
            <person name="Shu S."/>
            <person name="Carlson J."/>
            <person name="Kariba R."/>
            <person name="Muthemba S."/>
            <person name="Knop K."/>
            <person name="Barton G.J."/>
            <person name="Sherwood A.V."/>
            <person name="Lopez-Montes A."/>
            <person name="Asiedu R."/>
            <person name="Jamnadass R."/>
            <person name="Muchugi A."/>
            <person name="Goodstein D."/>
            <person name="Egesi C.N."/>
            <person name="Featherston J."/>
            <person name="Asfaw A."/>
            <person name="Simpson G.G."/>
            <person name="Dolezel J."/>
            <person name="Hendre P.S."/>
            <person name="Van Deynze A."/>
            <person name="Kumar P.L."/>
            <person name="Obidiegwu J.E."/>
            <person name="Bhattacharjee R."/>
            <person name="Rokhsar D.S."/>
        </authorList>
    </citation>
    <scope>NUCLEOTIDE SEQUENCE [LARGE SCALE GENOMIC DNA]</scope>
    <source>
        <strain evidence="2">cv. TDa95/00328</strain>
    </source>
</reference>
<dbReference type="EMBL" id="CM037024">
    <property type="protein sequence ID" value="KAH7663296.1"/>
    <property type="molecule type" value="Genomic_DNA"/>
</dbReference>
<protein>
    <submittedName>
        <fullName evidence="1">TPR-like protein</fullName>
    </submittedName>
</protein>
<evidence type="ECO:0000313" key="1">
    <source>
        <dbReference type="EMBL" id="KAH7663296.1"/>
    </source>
</evidence>
<organism evidence="1 2">
    <name type="scientific">Dioscorea alata</name>
    <name type="common">Purple yam</name>
    <dbReference type="NCBI Taxonomy" id="55571"/>
    <lineage>
        <taxon>Eukaryota</taxon>
        <taxon>Viridiplantae</taxon>
        <taxon>Streptophyta</taxon>
        <taxon>Embryophyta</taxon>
        <taxon>Tracheophyta</taxon>
        <taxon>Spermatophyta</taxon>
        <taxon>Magnoliopsida</taxon>
        <taxon>Liliopsida</taxon>
        <taxon>Dioscoreales</taxon>
        <taxon>Dioscoreaceae</taxon>
        <taxon>Dioscorea</taxon>
    </lineage>
</organism>
<evidence type="ECO:0000313" key="2">
    <source>
        <dbReference type="Proteomes" id="UP000827976"/>
    </source>
</evidence>
<sequence>MDQALSLFSTATKPDTFLWNTMIRGFTDIGLFTEAIDFYHAMQAMSTKPDNFTFPFVLKSCTALSCYSEGVKVHAILFKLGFDADVFICNSLIAFYAKLGLVDLAEKVFDEMPVRDLVSWNSMIGGYVLNFDVLSAVLSFQEMQLVHGMKPDEFGIMNVLEVVCCLDKCAGGRKGKSVHCFAMKNGLDSEIKVQSSVLDMYCKFGNLLYAERCFRMIHNPNVVAWNALIGGYVMNEQADKALSCLRKMQVDLIDVDAVTLVNLLPCCVNNGKEIHGLAIRRSFLPHLVLETALIDMYAQCGALRQAEFLFKSMDARSLVSWNTMIATYIQNCKYTEALELFLQLLKGALDPDPFTFSSIIPAYAELASLRHGMQIHALSIKLGFGGNVVVSNSITHLYAKCGDIWTSRKTFDKIECKDIVSWNTLIMCYGIHGQGKTALDLFSRTKEYGFQPNESTFVSVLRACSVSGLVDEAWKHFKSMEQQYGINPQIEHYCCMVDILGRSGDLKTAIDFIDGMPMTPTARLWGSLLTASRNNKNIEVAEYAAKHIFELNHDNTGCYVLLASLYANAGRLKDVEDLTRLMKEQGIQRITARSMVELNSKTCSFVDGDKTHKESYLIHKVFDILQSQISASEGSLRRRHSVRLAVSFGLISSSIGTPILVKKNVRVCNECHSAIKVISKFSRREIIVGDSKIYHHFSNGICSCGDYW</sequence>
<gene>
    <name evidence="1" type="ORF">IHE45_14G044300</name>
</gene>
<dbReference type="Proteomes" id="UP000827976">
    <property type="component" value="Chromosome 14"/>
</dbReference>
<name>A0ACB7URM6_DIOAL</name>
<proteinExistence type="predicted"/>
<comment type="caution">
    <text evidence="1">The sequence shown here is derived from an EMBL/GenBank/DDBJ whole genome shotgun (WGS) entry which is preliminary data.</text>
</comment>
<accession>A0ACB7URM6</accession>